<dbReference type="InterPro" id="IPR029068">
    <property type="entry name" value="Glyas_Bleomycin-R_OHBP_Dase"/>
</dbReference>
<evidence type="ECO:0000313" key="2">
    <source>
        <dbReference type="Proteomes" id="UP001500238"/>
    </source>
</evidence>
<reference evidence="1 2" key="1">
    <citation type="journal article" date="2019" name="Int. J. Syst. Evol. Microbiol.">
        <title>The Global Catalogue of Microorganisms (GCM) 10K type strain sequencing project: providing services to taxonomists for standard genome sequencing and annotation.</title>
        <authorList>
            <consortium name="The Broad Institute Genomics Platform"/>
            <consortium name="The Broad Institute Genome Sequencing Center for Infectious Disease"/>
            <person name="Wu L."/>
            <person name="Ma J."/>
        </authorList>
    </citation>
    <scope>NUCLEOTIDE SEQUENCE [LARGE SCALE GENOMIC DNA]</scope>
    <source>
        <strain evidence="1 2">JCM 14603</strain>
    </source>
</reference>
<gene>
    <name evidence="1" type="ORF">GCM10009102_11930</name>
</gene>
<organism evidence="1 2">
    <name type="scientific">Sphingomonas insulae</name>
    <dbReference type="NCBI Taxonomy" id="424800"/>
    <lineage>
        <taxon>Bacteria</taxon>
        <taxon>Pseudomonadati</taxon>
        <taxon>Pseudomonadota</taxon>
        <taxon>Alphaproteobacteria</taxon>
        <taxon>Sphingomonadales</taxon>
        <taxon>Sphingomonadaceae</taxon>
        <taxon>Sphingomonas</taxon>
    </lineage>
</organism>
<dbReference type="Proteomes" id="UP001500238">
    <property type="component" value="Unassembled WGS sequence"/>
</dbReference>
<protein>
    <submittedName>
        <fullName evidence="1">VOC family protein</fullName>
    </submittedName>
</protein>
<evidence type="ECO:0000313" key="1">
    <source>
        <dbReference type="EMBL" id="GAA0664178.1"/>
    </source>
</evidence>
<dbReference type="EMBL" id="BAAAES010000007">
    <property type="protein sequence ID" value="GAA0664178.1"/>
    <property type="molecule type" value="Genomic_DNA"/>
</dbReference>
<sequence length="118" mass="13440">MALIRPFVPAKDFALSQAFYAAIGFDTVYRDAELAIMDHDGAGILLQAYYVQAWEENCMYQLFVDDLDDWWKRTDGLIERFGVQPPRAPAMQDHGLRVGFLFDPVGVLWQVSEPPTRG</sequence>
<name>A0ABN1HRI1_9SPHN</name>
<dbReference type="Gene3D" id="3.10.180.10">
    <property type="entry name" value="2,3-Dihydroxybiphenyl 1,2-Dioxygenase, domain 1"/>
    <property type="match status" value="1"/>
</dbReference>
<dbReference type="RefSeq" id="WP_163958825.1">
    <property type="nucleotide sequence ID" value="NZ_BAAAES010000007.1"/>
</dbReference>
<accession>A0ABN1HRI1</accession>
<comment type="caution">
    <text evidence="1">The sequence shown here is derived from an EMBL/GenBank/DDBJ whole genome shotgun (WGS) entry which is preliminary data.</text>
</comment>
<keyword evidence="2" id="KW-1185">Reference proteome</keyword>
<proteinExistence type="predicted"/>
<dbReference type="SUPFAM" id="SSF54593">
    <property type="entry name" value="Glyoxalase/Bleomycin resistance protein/Dihydroxybiphenyl dioxygenase"/>
    <property type="match status" value="1"/>
</dbReference>